<feature type="transmembrane region" description="Helical" evidence="1">
    <location>
        <begin position="32"/>
        <end position="50"/>
    </location>
</feature>
<keyword evidence="3" id="KW-1185">Reference proteome</keyword>
<dbReference type="Pfam" id="PF20100">
    <property type="entry name" value="DUF6490"/>
    <property type="match status" value="1"/>
</dbReference>
<dbReference type="InterPro" id="IPR045501">
    <property type="entry name" value="DUF6490"/>
</dbReference>
<gene>
    <name evidence="2" type="ORF">QJS10_CPB22g00802</name>
</gene>
<proteinExistence type="predicted"/>
<accession>A0AAV9BZ47</accession>
<keyword evidence="1" id="KW-1133">Transmembrane helix</keyword>
<organism evidence="2 3">
    <name type="scientific">Acorus calamus</name>
    <name type="common">Sweet flag</name>
    <dbReference type="NCBI Taxonomy" id="4465"/>
    <lineage>
        <taxon>Eukaryota</taxon>
        <taxon>Viridiplantae</taxon>
        <taxon>Streptophyta</taxon>
        <taxon>Embryophyta</taxon>
        <taxon>Tracheophyta</taxon>
        <taxon>Spermatophyta</taxon>
        <taxon>Magnoliopsida</taxon>
        <taxon>Liliopsida</taxon>
        <taxon>Acoraceae</taxon>
        <taxon>Acorus</taxon>
    </lineage>
</organism>
<dbReference type="AlphaFoldDB" id="A0AAV9BZ47"/>
<feature type="transmembrane region" description="Helical" evidence="1">
    <location>
        <begin position="92"/>
        <end position="109"/>
    </location>
</feature>
<dbReference type="PANTHER" id="PTHR46610:SF20">
    <property type="entry name" value="OS05G0181300 PROTEIN"/>
    <property type="match status" value="1"/>
</dbReference>
<comment type="caution">
    <text evidence="2">The sequence shown here is derived from an EMBL/GenBank/DDBJ whole genome shotgun (WGS) entry which is preliminary data.</text>
</comment>
<protein>
    <submittedName>
        <fullName evidence="2">Uncharacterized protein</fullName>
    </submittedName>
</protein>
<evidence type="ECO:0000313" key="3">
    <source>
        <dbReference type="Proteomes" id="UP001180020"/>
    </source>
</evidence>
<dbReference type="Proteomes" id="UP001180020">
    <property type="component" value="Unassembled WGS sequence"/>
</dbReference>
<keyword evidence="1" id="KW-0472">Membrane</keyword>
<reference evidence="2" key="2">
    <citation type="submission" date="2023-06" db="EMBL/GenBank/DDBJ databases">
        <authorList>
            <person name="Ma L."/>
            <person name="Liu K.-W."/>
            <person name="Li Z."/>
            <person name="Hsiao Y.-Y."/>
            <person name="Qi Y."/>
            <person name="Fu T."/>
            <person name="Tang G."/>
            <person name="Zhang D."/>
            <person name="Sun W.-H."/>
            <person name="Liu D.-K."/>
            <person name="Li Y."/>
            <person name="Chen G.-Z."/>
            <person name="Liu X.-D."/>
            <person name="Liao X.-Y."/>
            <person name="Jiang Y.-T."/>
            <person name="Yu X."/>
            <person name="Hao Y."/>
            <person name="Huang J."/>
            <person name="Zhao X.-W."/>
            <person name="Ke S."/>
            <person name="Chen Y.-Y."/>
            <person name="Wu W.-L."/>
            <person name="Hsu J.-L."/>
            <person name="Lin Y.-F."/>
            <person name="Huang M.-D."/>
            <person name="Li C.-Y."/>
            <person name="Huang L."/>
            <person name="Wang Z.-W."/>
            <person name="Zhao X."/>
            <person name="Zhong W.-Y."/>
            <person name="Peng D.-H."/>
            <person name="Ahmad S."/>
            <person name="Lan S."/>
            <person name="Zhang J.-S."/>
            <person name="Tsai W.-C."/>
            <person name="Van De Peer Y."/>
            <person name="Liu Z.-J."/>
        </authorList>
    </citation>
    <scope>NUCLEOTIDE SEQUENCE</scope>
    <source>
        <strain evidence="2">CP</strain>
        <tissue evidence="2">Leaves</tissue>
    </source>
</reference>
<reference evidence="2" key="1">
    <citation type="journal article" date="2023" name="Nat. Commun.">
        <title>Diploid and tetraploid genomes of Acorus and the evolution of monocots.</title>
        <authorList>
            <person name="Ma L."/>
            <person name="Liu K.W."/>
            <person name="Li Z."/>
            <person name="Hsiao Y.Y."/>
            <person name="Qi Y."/>
            <person name="Fu T."/>
            <person name="Tang G.D."/>
            <person name="Zhang D."/>
            <person name="Sun W.H."/>
            <person name="Liu D.K."/>
            <person name="Li Y."/>
            <person name="Chen G.Z."/>
            <person name="Liu X.D."/>
            <person name="Liao X.Y."/>
            <person name="Jiang Y.T."/>
            <person name="Yu X."/>
            <person name="Hao Y."/>
            <person name="Huang J."/>
            <person name="Zhao X.W."/>
            <person name="Ke S."/>
            <person name="Chen Y.Y."/>
            <person name="Wu W.L."/>
            <person name="Hsu J.L."/>
            <person name="Lin Y.F."/>
            <person name="Huang M.D."/>
            <person name="Li C.Y."/>
            <person name="Huang L."/>
            <person name="Wang Z.W."/>
            <person name="Zhao X."/>
            <person name="Zhong W.Y."/>
            <person name="Peng D.H."/>
            <person name="Ahmad S."/>
            <person name="Lan S."/>
            <person name="Zhang J.S."/>
            <person name="Tsai W.C."/>
            <person name="Van de Peer Y."/>
            <person name="Liu Z.J."/>
        </authorList>
    </citation>
    <scope>NUCLEOTIDE SEQUENCE</scope>
    <source>
        <strain evidence="2">CP</strain>
    </source>
</reference>
<evidence type="ECO:0000256" key="1">
    <source>
        <dbReference type="SAM" id="Phobius"/>
    </source>
</evidence>
<name>A0AAV9BZ47_ACOCL</name>
<feature type="transmembrane region" description="Helical" evidence="1">
    <location>
        <begin position="115"/>
        <end position="141"/>
    </location>
</feature>
<keyword evidence="1" id="KW-0812">Transmembrane</keyword>
<sequence>MNNYESFFRNRRIEREMETIQIRQGDLREESWFLPFISVSFLTFNSGVAVYRNRDNPSSLNFIITAYVSFISLMWCINASEKVPKEDSLRKWRYRVAIWVLASILNLTFSNRISAVMPLFMSVFVWALSVLCIIGTFYIFFVMADEAVTAK</sequence>
<feature type="transmembrane region" description="Helical" evidence="1">
    <location>
        <begin position="62"/>
        <end position="80"/>
    </location>
</feature>
<dbReference type="PANTHER" id="PTHR46610">
    <property type="entry name" value="OS05G0181300 PROTEIN"/>
    <property type="match status" value="1"/>
</dbReference>
<dbReference type="EMBL" id="JAUJYO010000022">
    <property type="protein sequence ID" value="KAK1281846.1"/>
    <property type="molecule type" value="Genomic_DNA"/>
</dbReference>
<evidence type="ECO:0000313" key="2">
    <source>
        <dbReference type="EMBL" id="KAK1281846.1"/>
    </source>
</evidence>